<dbReference type="InterPro" id="IPR045170">
    <property type="entry name" value="MTOX"/>
</dbReference>
<evidence type="ECO:0000256" key="4">
    <source>
        <dbReference type="ARBA" id="ARBA00022827"/>
    </source>
</evidence>
<evidence type="ECO:0000313" key="8">
    <source>
        <dbReference type="Proteomes" id="UP000027361"/>
    </source>
</evidence>
<dbReference type="GO" id="GO:0008115">
    <property type="term" value="F:sarcosine oxidase activity"/>
    <property type="evidence" value="ECO:0007669"/>
    <property type="project" value="TreeGrafter"/>
</dbReference>
<reference evidence="7 8" key="1">
    <citation type="submission" date="2014-05" db="EMBL/GenBank/DDBJ databases">
        <title>Draft genome sequence of a rare smut relative, Tilletiaria anomala UBC 951.</title>
        <authorList>
            <consortium name="DOE Joint Genome Institute"/>
            <person name="Toome M."/>
            <person name="Kuo A."/>
            <person name="Henrissat B."/>
            <person name="Lipzen A."/>
            <person name="Tritt A."/>
            <person name="Yoshinaga Y."/>
            <person name="Zane M."/>
            <person name="Barry K."/>
            <person name="Grigoriev I.V."/>
            <person name="Spatafora J.W."/>
            <person name="Aimea M.C."/>
        </authorList>
    </citation>
    <scope>NUCLEOTIDE SEQUENCE [LARGE SCALE GENOMIC DNA]</scope>
    <source>
        <strain evidence="7 8">UBC 951</strain>
    </source>
</reference>
<dbReference type="InParanoid" id="A0A066VI03"/>
<accession>A0A066VI03</accession>
<dbReference type="PANTHER" id="PTHR10961">
    <property type="entry name" value="PEROXISOMAL SARCOSINE OXIDASE"/>
    <property type="match status" value="1"/>
</dbReference>
<keyword evidence="8" id="KW-1185">Reference proteome</keyword>
<proteinExistence type="inferred from homology"/>
<dbReference type="HOGENOM" id="CLU_007884_0_1_1"/>
<dbReference type="GO" id="GO:0004657">
    <property type="term" value="F:proline dehydrogenase activity"/>
    <property type="evidence" value="ECO:0007669"/>
    <property type="project" value="TreeGrafter"/>
</dbReference>
<evidence type="ECO:0000256" key="2">
    <source>
        <dbReference type="ARBA" id="ARBA00010989"/>
    </source>
</evidence>
<evidence type="ECO:0000259" key="6">
    <source>
        <dbReference type="Pfam" id="PF01266"/>
    </source>
</evidence>
<dbReference type="Gene3D" id="3.30.9.10">
    <property type="entry name" value="D-Amino Acid Oxidase, subunit A, domain 2"/>
    <property type="match status" value="1"/>
</dbReference>
<evidence type="ECO:0000256" key="5">
    <source>
        <dbReference type="ARBA" id="ARBA00023002"/>
    </source>
</evidence>
<dbReference type="OrthoDB" id="2219495at2759"/>
<dbReference type="GO" id="GO:0050660">
    <property type="term" value="F:flavin adenine dinucleotide binding"/>
    <property type="evidence" value="ECO:0007669"/>
    <property type="project" value="InterPro"/>
</dbReference>
<dbReference type="STRING" id="1037660.A0A066VI03"/>
<dbReference type="SUPFAM" id="SSF51905">
    <property type="entry name" value="FAD/NAD(P)-binding domain"/>
    <property type="match status" value="1"/>
</dbReference>
<keyword evidence="4" id="KW-0274">FAD</keyword>
<name>A0A066VI03_TILAU</name>
<gene>
    <name evidence="7" type="ORF">K437DRAFT_258821</name>
</gene>
<keyword evidence="3" id="KW-0285">Flavoprotein</keyword>
<dbReference type="OMA" id="LKVACHS"/>
<sequence length="580" mass="62253">MPRAIIVGAGAYGASLAYTLIKSADDWNILLLDRAPCSPSVSSASKANSPDVQDAAEKSCLAPDAASFDINKIIRSDYTDKNYRDLGKEAIRLWRDEQGIWKRFYHETGVIFHSGRGSDTLCHGPGKGGATEKDRAYVQLGIRGAHEAEENVSDSEKLPAKAFHLQTPEEALSVFPELCRSNIGEGLSSIGSPLAPTAASDGGPRWKQDAYINPRGGWAEAAAATQYTLAQAICEGNSKGARERIKVVGDAQISELVVASDTSSSLSTRTRVIGVQTTKGDRFVLNDAEINDGQSTVVLCTGSWTRDLLEGLLPDRSEASSISKWPMAPSAQCVITIQLPKEIAGKYKGCPVLLNFNTGFYVFEPNHEGIMKAAIHSIGYQHPRPANNTVSNTSAPILQPAFTAGEQPSQSHPDLRMNGNAAPSNLAAAGLDAVAEEYIPATKLTEMLDELAEVYPEVAAYARDAIVTQSKDKSTSTKIVKTRVCHYSDTADENWLIDHVPGTDGLIVASGDSGHGFKFLPMIGRLIAARMGVSSPAIPPLSEHQAKVFSFEHHFSLTSLTDVAKTDSNRFKPASQTVAR</sequence>
<evidence type="ECO:0000313" key="7">
    <source>
        <dbReference type="EMBL" id="KDN39938.1"/>
    </source>
</evidence>
<evidence type="ECO:0000256" key="1">
    <source>
        <dbReference type="ARBA" id="ARBA00001974"/>
    </source>
</evidence>
<feature type="domain" description="FAD dependent oxidoreductase" evidence="6">
    <location>
        <begin position="4"/>
        <end position="530"/>
    </location>
</feature>
<dbReference type="Gene3D" id="3.50.50.60">
    <property type="entry name" value="FAD/NAD(P)-binding domain"/>
    <property type="match status" value="1"/>
</dbReference>
<dbReference type="Proteomes" id="UP000027361">
    <property type="component" value="Unassembled WGS sequence"/>
</dbReference>
<comment type="similarity">
    <text evidence="2">Belongs to the MSOX/MTOX family.</text>
</comment>
<dbReference type="GeneID" id="25265088"/>
<dbReference type="PANTHER" id="PTHR10961:SF46">
    <property type="entry name" value="PEROXISOMAL SARCOSINE OXIDASE"/>
    <property type="match status" value="1"/>
</dbReference>
<protein>
    <submittedName>
        <fullName evidence="7">FAD dependent oxidoreductase</fullName>
    </submittedName>
</protein>
<dbReference type="FunCoup" id="A0A066VI03">
    <property type="interactions" value="109"/>
</dbReference>
<dbReference type="RefSeq" id="XP_013241221.1">
    <property type="nucleotide sequence ID" value="XM_013385767.1"/>
</dbReference>
<comment type="caution">
    <text evidence="7">The sequence shown here is derived from an EMBL/GenBank/DDBJ whole genome shotgun (WGS) entry which is preliminary data.</text>
</comment>
<dbReference type="InterPro" id="IPR036188">
    <property type="entry name" value="FAD/NAD-bd_sf"/>
</dbReference>
<dbReference type="InterPro" id="IPR006076">
    <property type="entry name" value="FAD-dep_OxRdtase"/>
</dbReference>
<dbReference type="EMBL" id="JMSN01000097">
    <property type="protein sequence ID" value="KDN39938.1"/>
    <property type="molecule type" value="Genomic_DNA"/>
</dbReference>
<organism evidence="7 8">
    <name type="scientific">Tilletiaria anomala (strain ATCC 24038 / CBS 436.72 / UBC 951)</name>
    <dbReference type="NCBI Taxonomy" id="1037660"/>
    <lineage>
        <taxon>Eukaryota</taxon>
        <taxon>Fungi</taxon>
        <taxon>Dikarya</taxon>
        <taxon>Basidiomycota</taxon>
        <taxon>Ustilaginomycotina</taxon>
        <taxon>Exobasidiomycetes</taxon>
        <taxon>Georgefischeriales</taxon>
        <taxon>Tilletiariaceae</taxon>
        <taxon>Tilletiaria</taxon>
    </lineage>
</organism>
<keyword evidence="5" id="KW-0560">Oxidoreductase</keyword>
<evidence type="ECO:0000256" key="3">
    <source>
        <dbReference type="ARBA" id="ARBA00022630"/>
    </source>
</evidence>
<comment type="cofactor">
    <cofactor evidence="1">
        <name>FAD</name>
        <dbReference type="ChEBI" id="CHEBI:57692"/>
    </cofactor>
</comment>
<dbReference type="GO" id="GO:0050031">
    <property type="term" value="F:L-pipecolate oxidase activity"/>
    <property type="evidence" value="ECO:0007669"/>
    <property type="project" value="TreeGrafter"/>
</dbReference>
<dbReference type="Pfam" id="PF01266">
    <property type="entry name" value="DAO"/>
    <property type="match status" value="1"/>
</dbReference>
<dbReference type="AlphaFoldDB" id="A0A066VI03"/>